<name>V2WU15_MONRO</name>
<feature type="domain" description="DUF4939" evidence="1">
    <location>
        <begin position="31"/>
        <end position="119"/>
    </location>
</feature>
<dbReference type="InterPro" id="IPR032549">
    <property type="entry name" value="DUF4939"/>
</dbReference>
<evidence type="ECO:0000313" key="2">
    <source>
        <dbReference type="EMBL" id="ESK84056.1"/>
    </source>
</evidence>
<reference evidence="2 3" key="1">
    <citation type="journal article" date="2014" name="BMC Genomics">
        <title>Genome and secretome analysis of the hemibiotrophic fungal pathogen, Moniliophthora roreri, which causes frosty pod rot disease of cacao: mechanisms of the biotrophic and necrotrophic phases.</title>
        <authorList>
            <person name="Meinhardt L.W."/>
            <person name="Costa G.G.L."/>
            <person name="Thomazella D.P.T."/>
            <person name="Teixeira P.J.P.L."/>
            <person name="Carazzolle M.F."/>
            <person name="Schuster S.C."/>
            <person name="Carlson J.E."/>
            <person name="Guiltinan M.J."/>
            <person name="Mieczkowski P."/>
            <person name="Farmer A."/>
            <person name="Ramaraj T."/>
            <person name="Crozier J."/>
            <person name="Davis R.E."/>
            <person name="Shao J."/>
            <person name="Melnick R.L."/>
            <person name="Pereira G.A.G."/>
            <person name="Bailey B.A."/>
        </authorList>
    </citation>
    <scope>NUCLEOTIDE SEQUENCE [LARGE SCALE GENOMIC DNA]</scope>
    <source>
        <strain evidence="2 3">MCA 2997</strain>
    </source>
</reference>
<organism evidence="2 3">
    <name type="scientific">Moniliophthora roreri (strain MCA 2997)</name>
    <name type="common">Cocoa frosty pod rot fungus</name>
    <name type="synonym">Crinipellis roreri</name>
    <dbReference type="NCBI Taxonomy" id="1381753"/>
    <lineage>
        <taxon>Eukaryota</taxon>
        <taxon>Fungi</taxon>
        <taxon>Dikarya</taxon>
        <taxon>Basidiomycota</taxon>
        <taxon>Agaricomycotina</taxon>
        <taxon>Agaricomycetes</taxon>
        <taxon>Agaricomycetidae</taxon>
        <taxon>Agaricales</taxon>
        <taxon>Marasmiineae</taxon>
        <taxon>Marasmiaceae</taxon>
        <taxon>Moniliophthora</taxon>
    </lineage>
</organism>
<dbReference type="EMBL" id="AWSO01001376">
    <property type="protein sequence ID" value="ESK84056.1"/>
    <property type="molecule type" value="Genomic_DNA"/>
</dbReference>
<protein>
    <recommendedName>
        <fullName evidence="1">DUF4939 domain-containing protein</fullName>
    </recommendedName>
</protein>
<gene>
    <name evidence="2" type="ORF">Moror_11495</name>
</gene>
<proteinExistence type="predicted"/>
<dbReference type="OrthoDB" id="3263571at2759"/>
<evidence type="ECO:0000259" key="1">
    <source>
        <dbReference type="Pfam" id="PF16297"/>
    </source>
</evidence>
<dbReference type="AlphaFoldDB" id="V2WU15"/>
<sequence length="167" mass="19758">MTDQETTNIDATIVDVLTVEGHNTDDHKGYKVALPEPFDGEREETKRFMAEVAIYLSLNRKNFNTDRKKILFVLSFLKGEWARKWKLGKIQEYLYTDEEKLLMWKDFWIEFRQIFEEADLAEDARMKMDKLKMTRRASNYVQRFKLLAADVGYNDTALIRAFARGLN</sequence>
<evidence type="ECO:0000313" key="3">
    <source>
        <dbReference type="Proteomes" id="UP000017559"/>
    </source>
</evidence>
<dbReference type="STRING" id="1381753.V2WU15"/>
<keyword evidence="3" id="KW-1185">Reference proteome</keyword>
<dbReference type="KEGG" id="mrr:Moror_11495"/>
<dbReference type="Pfam" id="PF16297">
    <property type="entry name" value="DUF4939"/>
    <property type="match status" value="1"/>
</dbReference>
<accession>V2WU15</accession>
<comment type="caution">
    <text evidence="2">The sequence shown here is derived from an EMBL/GenBank/DDBJ whole genome shotgun (WGS) entry which is preliminary data.</text>
</comment>
<dbReference type="HOGENOM" id="CLU_000384_30_7_1"/>
<dbReference type="Proteomes" id="UP000017559">
    <property type="component" value="Unassembled WGS sequence"/>
</dbReference>